<evidence type="ECO:0000313" key="3">
    <source>
        <dbReference type="EMBL" id="KTT18401.1"/>
    </source>
</evidence>
<dbReference type="Pfam" id="PF03401">
    <property type="entry name" value="TctC"/>
    <property type="match status" value="1"/>
</dbReference>
<dbReference type="Gene3D" id="3.40.190.150">
    <property type="entry name" value="Bordetella uptake gene, domain 1"/>
    <property type="match status" value="1"/>
</dbReference>
<protein>
    <submittedName>
        <fullName evidence="3">ABC transporter substrate-binding protein</fullName>
    </submittedName>
</protein>
<dbReference type="InterPro" id="IPR005064">
    <property type="entry name" value="BUG"/>
</dbReference>
<organism evidence="3 4">
    <name type="scientific">Pseudacidovorax intermedius</name>
    <dbReference type="NCBI Taxonomy" id="433924"/>
    <lineage>
        <taxon>Bacteria</taxon>
        <taxon>Pseudomonadati</taxon>
        <taxon>Pseudomonadota</taxon>
        <taxon>Betaproteobacteria</taxon>
        <taxon>Burkholderiales</taxon>
        <taxon>Comamonadaceae</taxon>
        <taxon>Pseudacidovorax</taxon>
    </lineage>
</organism>
<evidence type="ECO:0000256" key="2">
    <source>
        <dbReference type="SAM" id="SignalP"/>
    </source>
</evidence>
<dbReference type="AlphaFoldDB" id="A0A147GRB3"/>
<dbReference type="Proteomes" id="UP000072741">
    <property type="component" value="Unassembled WGS sequence"/>
</dbReference>
<sequence length="328" mass="33927">MSFRRPLVALAGLGSLFAVGAASAQASAYPAKPIQLIAQQPPGSSSDAMTRIWADCAAQELGQPVVVQNRPCANGLLAVSALKGQPADGYTLMSSGMSQMSITPYTYKRQPYDPATDFDGVAVLGTTSLVLTVPAGEGIARLADLQKLAASQPGGLNFGSPGKGSPAQLLTTALLDKLGVAGTHVAFVGEGAGVTALIGRQIQAMTLVGNTAAAQVKAGKLVALAVFDGQRYGLLPDVPTITELLPAAADLARPSWFAIVAKAGTPPQMLARLNAASEQCRSNAQYRQRLDAMNVTLTPSRPEDVRANAARDAAVWRPLIDKLGLANE</sequence>
<feature type="chain" id="PRO_5007546630" evidence="2">
    <location>
        <begin position="25"/>
        <end position="328"/>
    </location>
</feature>
<accession>A0A147GRB3</accession>
<comment type="caution">
    <text evidence="3">The sequence shown here is derived from an EMBL/GenBank/DDBJ whole genome shotgun (WGS) entry which is preliminary data.</text>
</comment>
<feature type="signal peptide" evidence="2">
    <location>
        <begin position="1"/>
        <end position="24"/>
    </location>
</feature>
<keyword evidence="4" id="KW-1185">Reference proteome</keyword>
<evidence type="ECO:0000313" key="4">
    <source>
        <dbReference type="Proteomes" id="UP000072741"/>
    </source>
</evidence>
<dbReference type="Gene3D" id="3.40.190.10">
    <property type="entry name" value="Periplasmic binding protein-like II"/>
    <property type="match status" value="1"/>
</dbReference>
<keyword evidence="2" id="KW-0732">Signal</keyword>
<name>A0A147GRB3_9BURK</name>
<dbReference type="EMBL" id="LDSL01000102">
    <property type="protein sequence ID" value="KTT18401.1"/>
    <property type="molecule type" value="Genomic_DNA"/>
</dbReference>
<reference evidence="3 4" key="1">
    <citation type="journal article" date="2016" name="Front. Microbiol.">
        <title>Genomic Resource of Rice Seed Associated Bacteria.</title>
        <authorList>
            <person name="Midha S."/>
            <person name="Bansal K."/>
            <person name="Sharma S."/>
            <person name="Kumar N."/>
            <person name="Patil P.P."/>
            <person name="Chaudhry V."/>
            <person name="Patil P.B."/>
        </authorList>
    </citation>
    <scope>NUCLEOTIDE SEQUENCE [LARGE SCALE GENOMIC DNA]</scope>
    <source>
        <strain evidence="3 4">NS331</strain>
    </source>
</reference>
<dbReference type="InterPro" id="IPR042100">
    <property type="entry name" value="Bug_dom1"/>
</dbReference>
<dbReference type="PANTHER" id="PTHR42928:SF5">
    <property type="entry name" value="BLR1237 PROTEIN"/>
    <property type="match status" value="1"/>
</dbReference>
<gene>
    <name evidence="3" type="ORF">NS331_16095</name>
</gene>
<dbReference type="CDD" id="cd07012">
    <property type="entry name" value="PBP2_Bug_TTT"/>
    <property type="match status" value="1"/>
</dbReference>
<evidence type="ECO:0000256" key="1">
    <source>
        <dbReference type="ARBA" id="ARBA00006987"/>
    </source>
</evidence>
<proteinExistence type="inferred from homology"/>
<dbReference type="PANTHER" id="PTHR42928">
    <property type="entry name" value="TRICARBOXYLATE-BINDING PROTEIN"/>
    <property type="match status" value="1"/>
</dbReference>
<comment type="similarity">
    <text evidence="1">Belongs to the UPF0065 (bug) family.</text>
</comment>
<dbReference type="PIRSF" id="PIRSF017082">
    <property type="entry name" value="YflP"/>
    <property type="match status" value="1"/>
</dbReference>
<dbReference type="SUPFAM" id="SSF53850">
    <property type="entry name" value="Periplasmic binding protein-like II"/>
    <property type="match status" value="1"/>
</dbReference>